<evidence type="ECO:0000313" key="3">
    <source>
        <dbReference type="EMBL" id="EDS26734.1"/>
    </source>
</evidence>
<reference evidence="4" key="2">
    <citation type="submission" date="2020-05" db="UniProtKB">
        <authorList>
            <consortium name="EnsemblMetazoa"/>
        </authorList>
    </citation>
    <scope>IDENTIFICATION</scope>
    <source>
        <strain evidence="4">JHB</strain>
    </source>
</reference>
<feature type="compositionally biased region" description="Basic and acidic residues" evidence="1">
    <location>
        <begin position="722"/>
        <end position="735"/>
    </location>
</feature>
<name>B0WG38_CULQU</name>
<feature type="compositionally biased region" description="Polar residues" evidence="1">
    <location>
        <begin position="671"/>
        <end position="682"/>
    </location>
</feature>
<dbReference type="Pfam" id="PF21788">
    <property type="entry name" value="TNP-like_GBD"/>
    <property type="match status" value="1"/>
</dbReference>
<feature type="domain" description="Transposable element P transposase-like GTP-binding insertion" evidence="2">
    <location>
        <begin position="96"/>
        <end position="189"/>
    </location>
</feature>
<dbReference type="VEuPathDB" id="VectorBase:CQUJHB001044"/>
<dbReference type="KEGG" id="cqu:CpipJ_CPIJ005847"/>
<keyword evidence="5" id="KW-1185">Reference proteome</keyword>
<reference evidence="3" key="1">
    <citation type="submission" date="2007-03" db="EMBL/GenBank/DDBJ databases">
        <title>Annotation of Culex pipiens quinquefasciatus.</title>
        <authorList>
            <consortium name="The Broad Institute Genome Sequencing Platform"/>
            <person name="Atkinson P.W."/>
            <person name="Hemingway J."/>
            <person name="Christensen B.M."/>
            <person name="Higgs S."/>
            <person name="Kodira C."/>
            <person name="Hannick L."/>
            <person name="Megy K."/>
            <person name="O'Leary S."/>
            <person name="Pearson M."/>
            <person name="Haas B.J."/>
            <person name="Mauceli E."/>
            <person name="Wortman J.R."/>
            <person name="Lee N.H."/>
            <person name="Guigo R."/>
            <person name="Stanke M."/>
            <person name="Alvarado L."/>
            <person name="Amedeo P."/>
            <person name="Antoine C.H."/>
            <person name="Arensburger P."/>
            <person name="Bidwell S.L."/>
            <person name="Crawford M."/>
            <person name="Camaro F."/>
            <person name="Devon K."/>
            <person name="Engels R."/>
            <person name="Hammond M."/>
            <person name="Howarth C."/>
            <person name="Koehrsen M."/>
            <person name="Lawson D."/>
            <person name="Montgomery P."/>
            <person name="Nene V."/>
            <person name="Nusbaum C."/>
            <person name="Puiu D."/>
            <person name="Romero-Severson J."/>
            <person name="Severson D.W."/>
            <person name="Shumway M."/>
            <person name="Sisk P."/>
            <person name="Stolte C."/>
            <person name="Zeng Q."/>
            <person name="Eisenstadt E."/>
            <person name="Fraser-Liggett C."/>
            <person name="Strausberg R."/>
            <person name="Galagan J."/>
            <person name="Birren B."/>
            <person name="Collins F.H."/>
        </authorList>
    </citation>
    <scope>NUCLEOTIDE SEQUENCE [LARGE SCALE GENOMIC DNA]</scope>
    <source>
        <strain evidence="3">JHB</strain>
    </source>
</reference>
<proteinExistence type="predicted"/>
<dbReference type="AlphaFoldDB" id="B0WG38"/>
<dbReference type="Proteomes" id="UP000002320">
    <property type="component" value="Unassembled WGS sequence"/>
</dbReference>
<feature type="region of interest" description="Disordered" evidence="1">
    <location>
        <begin position="656"/>
        <end position="768"/>
    </location>
</feature>
<feature type="compositionally biased region" description="Polar residues" evidence="1">
    <location>
        <begin position="759"/>
        <end position="768"/>
    </location>
</feature>
<dbReference type="EMBL" id="DS231923">
    <property type="protein sequence ID" value="EDS26734.1"/>
    <property type="molecule type" value="Genomic_DNA"/>
</dbReference>
<accession>B0WG38</accession>
<gene>
    <name evidence="4" type="primary">6037798</name>
    <name evidence="3" type="ORF">CpipJ_CPIJ005847</name>
</gene>
<evidence type="ECO:0000256" key="1">
    <source>
        <dbReference type="SAM" id="MobiDB-lite"/>
    </source>
</evidence>
<sequence length="768" mass="85711">MTFKLIENAENVGLRVQFVTSDYGSENLRMWKDAGVDFSRRNVLMNTSIPHPQDQNRRLEFVPDPVHIFKNVVNGWINNKYLTVPDWYVQKNNLVSNIVHRDHLKLIVECEAGNQLKMCHKLTANDVDFTRKVSSMDKMKVSNATKYCNPSVGAALHMIAEKEGKPELHTTACFVEDISKWFSIINNRNEDCALNSGDEDNTIANISHLNDTVRLVYDLTVGDSGAWKPWKTGLAMCTHAIIRLIDLLLQNGHTQILTSRFTQDCLESLFSLIRYSQKRPTPLQFTQNLRIITLSQFMSPVPNASYSFDDQSHLIGMADIISSRKKNKVAKPAVEQREGGPDSTNAAEKSLSAECMVVHGKLCEKEEDLVEFNYQGFLAETGSYHDRAEKNVIYFMAGYVLRKMSFRPTTCRTCLKGCKSTDPESIQESLFTRLRSRQTRNKNAFFVSRDVFDFFIALDVFVRNGYSAFGNESDIQNKIEREAEVLPNIFHCVEGIVCGRFDAINQASQLPSTQSTAVLDDDSIRGPRAAATELSTPPGLGQQIMNLPQPKKTDPLCNLVPPSAAAAASNTVLHLTPTAVEELRQALEILQINPSASLSAKLHIQSCLVRYSDLEKGSPSSQRFAVKILSRVVTFLTTTGLDVVISTPLRTIRSTPCRPLRSRARPRQCGSRRQSNQPSSCNRMPETTRASRQAAKSITEGSEQLLGHGHDERQQLTATTVKRRDITAGGHDKNARSSPSSSRAKSIKVSVKFQAQGRAESSSSKLYA</sequence>
<evidence type="ECO:0000313" key="4">
    <source>
        <dbReference type="EnsemblMetazoa" id="CPIJ005847-PA"/>
    </source>
</evidence>
<evidence type="ECO:0000313" key="5">
    <source>
        <dbReference type="Proteomes" id="UP000002320"/>
    </source>
</evidence>
<dbReference type="eggNOG" id="ENOG502RFUU">
    <property type="taxonomic scope" value="Eukaryota"/>
</dbReference>
<dbReference type="HOGENOM" id="CLU_363802_0_0_1"/>
<feature type="compositionally biased region" description="Polar residues" evidence="1">
    <location>
        <begin position="688"/>
        <end position="702"/>
    </location>
</feature>
<evidence type="ECO:0000259" key="2">
    <source>
        <dbReference type="Pfam" id="PF21788"/>
    </source>
</evidence>
<feature type="compositionally biased region" description="Low complexity" evidence="1">
    <location>
        <begin position="736"/>
        <end position="751"/>
    </location>
</feature>
<dbReference type="InterPro" id="IPR048366">
    <property type="entry name" value="TNP-like_GBD"/>
</dbReference>
<dbReference type="EnsemblMetazoa" id="CPIJ005847-RA">
    <property type="protein sequence ID" value="CPIJ005847-PA"/>
    <property type="gene ID" value="CPIJ005847"/>
</dbReference>
<dbReference type="InParanoid" id="B0WG38"/>
<dbReference type="VEuPathDB" id="VectorBase:CPIJ005847"/>
<protein>
    <recommendedName>
        <fullName evidence="2">Transposable element P transposase-like GTP-binding insertion domain-containing protein</fullName>
    </recommendedName>
</protein>
<dbReference type="OrthoDB" id="8948150at2759"/>
<organism>
    <name type="scientific">Culex quinquefasciatus</name>
    <name type="common">Southern house mosquito</name>
    <name type="synonym">Culex pungens</name>
    <dbReference type="NCBI Taxonomy" id="7176"/>
    <lineage>
        <taxon>Eukaryota</taxon>
        <taxon>Metazoa</taxon>
        <taxon>Ecdysozoa</taxon>
        <taxon>Arthropoda</taxon>
        <taxon>Hexapoda</taxon>
        <taxon>Insecta</taxon>
        <taxon>Pterygota</taxon>
        <taxon>Neoptera</taxon>
        <taxon>Endopterygota</taxon>
        <taxon>Diptera</taxon>
        <taxon>Nematocera</taxon>
        <taxon>Culicoidea</taxon>
        <taxon>Culicidae</taxon>
        <taxon>Culicinae</taxon>
        <taxon>Culicini</taxon>
        <taxon>Culex</taxon>
        <taxon>Culex</taxon>
    </lineage>
</organism>